<gene>
    <name evidence="1" type="ordered locus">Cyan7425_4603</name>
</gene>
<dbReference type="AlphaFoldDB" id="B8HKR7"/>
<evidence type="ECO:0000313" key="1">
    <source>
        <dbReference type="EMBL" id="ACL46911.1"/>
    </source>
</evidence>
<dbReference type="STRING" id="395961.Cyan7425_4603"/>
<dbReference type="EMBL" id="CP001344">
    <property type="protein sequence ID" value="ACL46911.1"/>
    <property type="molecule type" value="Genomic_DNA"/>
</dbReference>
<proteinExistence type="predicted"/>
<dbReference type="InterPro" id="IPR012296">
    <property type="entry name" value="Nuclease_put_TT1808"/>
</dbReference>
<protein>
    <submittedName>
        <fullName evidence="1">Uncharacterized protein</fullName>
    </submittedName>
</protein>
<reference evidence="1" key="1">
    <citation type="submission" date="2009-01" db="EMBL/GenBank/DDBJ databases">
        <title>Complete sequence of chromosome Cyanothece sp. PCC 7425.</title>
        <authorList>
            <consortium name="US DOE Joint Genome Institute"/>
            <person name="Lucas S."/>
            <person name="Copeland A."/>
            <person name="Lapidus A."/>
            <person name="Glavina del Rio T."/>
            <person name="Dalin E."/>
            <person name="Tice H."/>
            <person name="Bruce D."/>
            <person name="Goodwin L."/>
            <person name="Pitluck S."/>
            <person name="Sims D."/>
            <person name="Meineke L."/>
            <person name="Brettin T."/>
            <person name="Detter J.C."/>
            <person name="Han C."/>
            <person name="Larimer F."/>
            <person name="Land M."/>
            <person name="Hauser L."/>
            <person name="Kyrpides N."/>
            <person name="Ovchinnikova G."/>
            <person name="Liberton M."/>
            <person name="Stoeckel J."/>
            <person name="Banerjee A."/>
            <person name="Singh A."/>
            <person name="Page L."/>
            <person name="Sato H."/>
            <person name="Zhao L."/>
            <person name="Sherman L."/>
            <person name="Pakrasi H."/>
            <person name="Richardson P."/>
        </authorList>
    </citation>
    <scope>NUCLEOTIDE SEQUENCE</scope>
    <source>
        <strain evidence="1">PCC 7425</strain>
    </source>
</reference>
<dbReference type="HOGENOM" id="CLU_2933678_0_0_3"/>
<dbReference type="KEGG" id="cyn:Cyan7425_4603"/>
<accession>B8HKR7</accession>
<organism evidence="1">
    <name type="scientific">Cyanothece sp. (strain PCC 7425 / ATCC 29141)</name>
    <dbReference type="NCBI Taxonomy" id="395961"/>
    <lineage>
        <taxon>Bacteria</taxon>
        <taxon>Bacillati</taxon>
        <taxon>Cyanobacteriota</taxon>
        <taxon>Cyanophyceae</taxon>
        <taxon>Gomontiellales</taxon>
        <taxon>Cyanothecaceae</taxon>
        <taxon>Cyanothece</taxon>
    </lineage>
</organism>
<sequence length="60" mass="6720">MNDYLIAFPSILQKWLTRAIDDAGSDSEAFPELRCNLAENSVVPDITVIRRERVPAGNMV</sequence>
<dbReference type="Gene3D" id="3.90.1570.10">
    <property type="entry name" value="tt1808, chain A"/>
    <property type="match status" value="1"/>
</dbReference>
<name>B8HKR7_CYAP4</name>